<dbReference type="EMBL" id="CAUJNA010002144">
    <property type="protein sequence ID" value="CAJ1390785.1"/>
    <property type="molecule type" value="Genomic_DNA"/>
</dbReference>
<dbReference type="InterPro" id="IPR011701">
    <property type="entry name" value="MFS"/>
</dbReference>
<dbReference type="GO" id="GO:0000139">
    <property type="term" value="C:Golgi membrane"/>
    <property type="evidence" value="ECO:0007669"/>
    <property type="project" value="UniProtKB-SubCell"/>
</dbReference>
<evidence type="ECO:0000259" key="12">
    <source>
        <dbReference type="Pfam" id="PF01408"/>
    </source>
</evidence>
<dbReference type="GO" id="GO:0000166">
    <property type="term" value="F:nucleotide binding"/>
    <property type="evidence" value="ECO:0007669"/>
    <property type="project" value="InterPro"/>
</dbReference>
<feature type="transmembrane region" description="Helical" evidence="10">
    <location>
        <begin position="1100"/>
        <end position="1123"/>
    </location>
</feature>
<sequence>MARPALAAVAHAVLVAIIAGAPLQDACPTDTLEPCSTELLQVKLVIEQAMPESILFVKTHRTGSSTLTNILQRLGEKRHMLFLLPSDLHHLGWPSMFPGIETETMVGPPEHQYEVICNHAVFNDEKMRSYLKPHAFAFTVLRSPLDQIRSALDHYQDNPGWMWGLPETNRSSWDERIRFLRLLQETPHKFSSEDLGRYRNPQAHDLGYYEFSQLQIASWDVQSWVAGLSRNLSYVMLTEYYNEGLVLLRHKLDLAIEDIVYIVKNAAGSRGSSFEPVPPVTVSQDAELRALLEADIALYEHFNRTFWAEWEKAGGYAKLGAELDQLKAAHSAMEVACAQGAESCSWRFRASSEYYAEHLMQIQPTGLQNMTQAASTRRLLSPRKFGLTFKHLAKAGGTFIQQVLEAVIPGDLLLIRNETQSLHPSVTEGRFVLGSVRNPFDWYPSIWAHMMCDKCEWGQSCYMAALPADERMTVVPAHRDPPYDTPGDIARFRRFLNITSARDMNVLSLRFWAGFVRGREESGGHVHIADRSTPKVYIDEEMTDAERKQVFEEMAAYDPNNSSVSCWIKVESLQEDLVRCLQLYDQQGGTVHWDMLAAAMASSTHYESEHGLCGIYYDAETRALVQHGDSTIFDSFGYARHCSDEDSASPLNSISQLGAFHLVSGCEGSGTTMLTKVLCHDENVFCIPTNWRLSELSPAAQKKYLDAGLSEEMLDVDWMAIEHGQEESPKGIGQEIVAFNAAMKELWHDVKGRPYIQHGKDLRDPSKKMHYVRKAATAAQALLTAARRCNITSIVYHRSMPFDSRDSERAHSPFAADLPAIARLISPQWHARATLVLRDQPMTWQSHNSPGDYASFVNQIERLLARSERAELPAIPSVQFVAYSQLLCRPQEALLRLADGHDQAWPSRILSSPEFGRTVQQEGLSTQLAELRAFRQSWEKESYRYPLFTDFIKENQDCCTCSWPWWIVYVAITLFVLCLVVVVKSAALRFKLQLLSFLDVFIVHLQYSAAVPMAYDISLKHGKSATFSGFLIGSYWACVVFGALLVGKPFVSNASQPVQRQAALVSLAVMAGCSYAYAIAADPPAFWAGYHESLTNLLVASRMCAGFAWSIFTMVVSCMAVKVTPASEQVKNEGIRSFCITFGIALGPFLASGITVLPNAVKEIDIAGQQAAFPFWIVGVTQISVLVYAYFVIPSNVAWRDAVASESPGRLVAADTEMCSCKLDVVRAWQRTIWWAGNAYGIERALLTSSLEAASSLILQTFFLWSVSHVGQATGCTFLVAAVFILGCTLCLRPTIGQGLVMQAGSFGCAGAAFLLYFSISSSPLVVLLADLLVFSCGFVASSVAEGMVMQCSVPGTMCSVENAWLIRNVFKCSVSRFLGPIVARASISAGGVGLYAGIQLSLGCLSLILCSVLAHASKMIEAERVLCCKHSPENIAGFPAEEARCQYRVALCGLGKVADLYLQQIRGCCAKHFVLVACADPDRSTWSKIPKGIPVAESADGLIPHRPDVIIICVPSRLHTQVASQIASAKAVVIMEKPAATSLSDFRCFFDNYPSATYFAMHGQFAEEVIWMSKEKGRFGRLLTFEVLFSDAYATTLKRQSDSLGGSWLDSGVNALSCLRTALGEPATVLSLHQTWDETTGVAIDVASTASLRIGNATGVLRTEWMRAESSKTMKFVFEGAEVVLELTKRQVIVNGAVSHDFGSRQSRLAARYAAMMKEFLACLPARDFSCNRATALELHEVLLGQLGV</sequence>
<dbReference type="InterPro" id="IPR036291">
    <property type="entry name" value="NAD(P)-bd_dom_sf"/>
</dbReference>
<dbReference type="InterPro" id="IPR000683">
    <property type="entry name" value="Gfo/Idh/MocA-like_OxRdtase_N"/>
</dbReference>
<dbReference type="Gene3D" id="3.40.50.300">
    <property type="entry name" value="P-loop containing nucleotide triphosphate hydrolases"/>
    <property type="match status" value="1"/>
</dbReference>
<feature type="transmembrane region" description="Helical" evidence="10">
    <location>
        <begin position="1062"/>
        <end position="1080"/>
    </location>
</feature>
<evidence type="ECO:0000256" key="6">
    <source>
        <dbReference type="ARBA" id="ARBA00022989"/>
    </source>
</evidence>
<evidence type="ECO:0000313" key="13">
    <source>
        <dbReference type="EMBL" id="CAJ1390785.1"/>
    </source>
</evidence>
<dbReference type="GO" id="GO:0001733">
    <property type="term" value="F:galactosylceramide sulfotransferase activity"/>
    <property type="evidence" value="ECO:0007669"/>
    <property type="project" value="InterPro"/>
</dbReference>
<dbReference type="InterPro" id="IPR027417">
    <property type="entry name" value="P-loop_NTPase"/>
</dbReference>
<keyword evidence="5" id="KW-0735">Signal-anchor</keyword>
<proteinExistence type="inferred from homology"/>
<feature type="domain" description="Gfo/Idh/MocA-like oxidoreductase N-terminal" evidence="12">
    <location>
        <begin position="1449"/>
        <end position="1547"/>
    </location>
</feature>
<keyword evidence="11" id="KW-0732">Signal</keyword>
<dbReference type="PANTHER" id="PTHR14647:SF87">
    <property type="entry name" value="PUTATIVE-RELATED"/>
    <property type="match status" value="1"/>
</dbReference>
<evidence type="ECO:0000256" key="3">
    <source>
        <dbReference type="ARBA" id="ARBA00022679"/>
    </source>
</evidence>
<evidence type="ECO:0000256" key="5">
    <source>
        <dbReference type="ARBA" id="ARBA00022968"/>
    </source>
</evidence>
<keyword evidence="6 10" id="KW-1133">Transmembrane helix</keyword>
<evidence type="ECO:0000256" key="4">
    <source>
        <dbReference type="ARBA" id="ARBA00022692"/>
    </source>
</evidence>
<keyword evidence="14" id="KW-1185">Reference proteome</keyword>
<evidence type="ECO:0000256" key="11">
    <source>
        <dbReference type="SAM" id="SignalP"/>
    </source>
</evidence>
<feature type="transmembrane region" description="Helical" evidence="10">
    <location>
        <begin position="963"/>
        <end position="982"/>
    </location>
</feature>
<feature type="chain" id="PRO_5041290567" description="Gfo/Idh/MocA-like oxidoreductase N-terminal domain-containing protein" evidence="11">
    <location>
        <begin position="21"/>
        <end position="1750"/>
    </location>
</feature>
<dbReference type="Gene3D" id="1.20.1250.20">
    <property type="entry name" value="MFS general substrate transporter like domains"/>
    <property type="match status" value="1"/>
</dbReference>
<dbReference type="SUPFAM" id="SSF52540">
    <property type="entry name" value="P-loop containing nucleoside triphosphate hydrolases"/>
    <property type="match status" value="1"/>
</dbReference>
<dbReference type="PANTHER" id="PTHR14647">
    <property type="entry name" value="GALACTOSE-3-O-SULFOTRANSFERASE"/>
    <property type="match status" value="1"/>
</dbReference>
<dbReference type="Pfam" id="PF07690">
    <property type="entry name" value="MFS_1"/>
    <property type="match status" value="1"/>
</dbReference>
<keyword evidence="4 10" id="KW-0812">Transmembrane</keyword>
<evidence type="ECO:0000256" key="10">
    <source>
        <dbReference type="SAM" id="Phobius"/>
    </source>
</evidence>
<dbReference type="Proteomes" id="UP001178507">
    <property type="component" value="Unassembled WGS sequence"/>
</dbReference>
<dbReference type="Pfam" id="PF06990">
    <property type="entry name" value="Gal-3-0_sulfotr"/>
    <property type="match status" value="1"/>
</dbReference>
<feature type="transmembrane region" description="Helical" evidence="10">
    <location>
        <begin position="1326"/>
        <end position="1345"/>
    </location>
</feature>
<feature type="transmembrane region" description="Helical" evidence="10">
    <location>
        <begin position="1135"/>
        <end position="1161"/>
    </location>
</feature>
<evidence type="ECO:0000256" key="2">
    <source>
        <dbReference type="ARBA" id="ARBA00008124"/>
    </source>
</evidence>
<protein>
    <recommendedName>
        <fullName evidence="12">Gfo/Idh/MocA-like oxidoreductase N-terminal domain-containing protein</fullName>
    </recommendedName>
</protein>
<evidence type="ECO:0000256" key="7">
    <source>
        <dbReference type="ARBA" id="ARBA00023034"/>
    </source>
</evidence>
<keyword evidence="7" id="KW-0333">Golgi apparatus</keyword>
<dbReference type="Gene3D" id="3.40.50.720">
    <property type="entry name" value="NAD(P)-binding Rossmann-like Domain"/>
    <property type="match status" value="1"/>
</dbReference>
<dbReference type="Gene3D" id="3.30.360.10">
    <property type="entry name" value="Dihydrodipicolinate Reductase, domain 2"/>
    <property type="match status" value="1"/>
</dbReference>
<evidence type="ECO:0000256" key="8">
    <source>
        <dbReference type="ARBA" id="ARBA00023136"/>
    </source>
</evidence>
<dbReference type="SUPFAM" id="SSF103473">
    <property type="entry name" value="MFS general substrate transporter"/>
    <property type="match status" value="1"/>
</dbReference>
<evidence type="ECO:0000256" key="9">
    <source>
        <dbReference type="ARBA" id="ARBA00023180"/>
    </source>
</evidence>
<keyword evidence="9" id="KW-0325">Glycoprotein</keyword>
<reference evidence="13" key="1">
    <citation type="submission" date="2023-08" db="EMBL/GenBank/DDBJ databases">
        <authorList>
            <person name="Chen Y."/>
            <person name="Shah S."/>
            <person name="Dougan E. K."/>
            <person name="Thang M."/>
            <person name="Chan C."/>
        </authorList>
    </citation>
    <scope>NUCLEOTIDE SEQUENCE</scope>
</reference>
<name>A0AA36N4Z3_9DINO</name>
<feature type="transmembrane region" description="Helical" evidence="10">
    <location>
        <begin position="1173"/>
        <end position="1193"/>
    </location>
</feature>
<organism evidence="13 14">
    <name type="scientific">Effrenium voratum</name>
    <dbReference type="NCBI Taxonomy" id="2562239"/>
    <lineage>
        <taxon>Eukaryota</taxon>
        <taxon>Sar</taxon>
        <taxon>Alveolata</taxon>
        <taxon>Dinophyceae</taxon>
        <taxon>Suessiales</taxon>
        <taxon>Symbiodiniaceae</taxon>
        <taxon>Effrenium</taxon>
    </lineage>
</organism>
<comment type="subcellular location">
    <subcellularLocation>
        <location evidence="1">Golgi apparatus membrane</location>
        <topology evidence="1">Single-pass type II membrane protein</topology>
    </subcellularLocation>
</comment>
<keyword evidence="3" id="KW-0808">Transferase</keyword>
<keyword evidence="8 10" id="KW-0472">Membrane</keyword>
<dbReference type="GO" id="GO:0009247">
    <property type="term" value="P:glycolipid biosynthetic process"/>
    <property type="evidence" value="ECO:0007669"/>
    <property type="project" value="InterPro"/>
</dbReference>
<feature type="transmembrane region" description="Helical" evidence="10">
    <location>
        <begin position="994"/>
        <end position="1015"/>
    </location>
</feature>
<dbReference type="Pfam" id="PF01408">
    <property type="entry name" value="GFO_IDH_MocA"/>
    <property type="match status" value="1"/>
</dbReference>
<comment type="similarity">
    <text evidence="2">Belongs to the galactose-3-O-sulfotransferase family.</text>
</comment>
<feature type="signal peptide" evidence="11">
    <location>
        <begin position="1"/>
        <end position="20"/>
    </location>
</feature>
<dbReference type="InterPro" id="IPR036259">
    <property type="entry name" value="MFS_trans_sf"/>
</dbReference>
<feature type="transmembrane region" description="Helical" evidence="10">
    <location>
        <begin position="1299"/>
        <end position="1320"/>
    </location>
</feature>
<gene>
    <name evidence="13" type="ORF">EVOR1521_LOCUS16107</name>
</gene>
<comment type="caution">
    <text evidence="13">The sequence shown here is derived from an EMBL/GenBank/DDBJ whole genome shotgun (WGS) entry which is preliminary data.</text>
</comment>
<dbReference type="GO" id="GO:0022857">
    <property type="term" value="F:transmembrane transporter activity"/>
    <property type="evidence" value="ECO:0007669"/>
    <property type="project" value="InterPro"/>
</dbReference>
<dbReference type="InterPro" id="IPR009729">
    <property type="entry name" value="Gal-3-0_sulfotransfrase"/>
</dbReference>
<evidence type="ECO:0000313" key="14">
    <source>
        <dbReference type="Proteomes" id="UP001178507"/>
    </source>
</evidence>
<feature type="transmembrane region" description="Helical" evidence="10">
    <location>
        <begin position="1027"/>
        <end position="1050"/>
    </location>
</feature>
<feature type="transmembrane region" description="Helical" evidence="10">
    <location>
        <begin position="1271"/>
        <end position="1292"/>
    </location>
</feature>
<accession>A0AA36N4Z3</accession>
<evidence type="ECO:0000256" key="1">
    <source>
        <dbReference type="ARBA" id="ARBA00004323"/>
    </source>
</evidence>
<dbReference type="SUPFAM" id="SSF51735">
    <property type="entry name" value="NAD(P)-binding Rossmann-fold domains"/>
    <property type="match status" value="1"/>
</dbReference>